<dbReference type="Proteomes" id="UP001296776">
    <property type="component" value="Unassembled WGS sequence"/>
</dbReference>
<dbReference type="Gene3D" id="3.90.190.20">
    <property type="entry name" value="Mur ligase, C-terminal domain"/>
    <property type="match status" value="1"/>
</dbReference>
<evidence type="ECO:0000256" key="7">
    <source>
        <dbReference type="ARBA" id="ARBA00022984"/>
    </source>
</evidence>
<comment type="function">
    <text evidence="10 11">Involved in cell wall formation. Catalyzes the final step in the synthesis of UDP-N-acetylmuramoyl-pentapeptide, the precursor of murein.</text>
</comment>
<evidence type="ECO:0000256" key="5">
    <source>
        <dbReference type="ARBA" id="ARBA00022840"/>
    </source>
</evidence>
<keyword evidence="5 10" id="KW-0067">ATP-binding</keyword>
<feature type="domain" description="Mur ligase N-terminal catalytic" evidence="12">
    <location>
        <begin position="23"/>
        <end position="69"/>
    </location>
</feature>
<dbReference type="PANTHER" id="PTHR43024:SF1">
    <property type="entry name" value="UDP-N-ACETYLMURAMOYL-TRIPEPTIDE--D-ALANYL-D-ALANINE LIGASE"/>
    <property type="match status" value="1"/>
</dbReference>
<evidence type="ECO:0000256" key="1">
    <source>
        <dbReference type="ARBA" id="ARBA00022490"/>
    </source>
</evidence>
<keyword evidence="3 10" id="KW-0132">Cell division</keyword>
<dbReference type="SUPFAM" id="SSF53244">
    <property type="entry name" value="MurD-like peptide ligases, peptide-binding domain"/>
    <property type="match status" value="1"/>
</dbReference>
<dbReference type="GO" id="GO:0047480">
    <property type="term" value="F:UDP-N-acetylmuramoyl-tripeptide-D-alanyl-D-alanine ligase activity"/>
    <property type="evidence" value="ECO:0007669"/>
    <property type="project" value="UniProtKB-UniRule"/>
</dbReference>
<comment type="caution">
    <text evidence="15">The sequence shown here is derived from an EMBL/GenBank/DDBJ whole genome shotgun (WGS) entry which is preliminary data.</text>
</comment>
<keyword evidence="6 10" id="KW-0133">Cell shape</keyword>
<dbReference type="Pfam" id="PF02875">
    <property type="entry name" value="Mur_ligase_C"/>
    <property type="match status" value="1"/>
</dbReference>
<dbReference type="GO" id="GO:0005524">
    <property type="term" value="F:ATP binding"/>
    <property type="evidence" value="ECO:0007669"/>
    <property type="project" value="UniProtKB-UniRule"/>
</dbReference>
<dbReference type="InterPro" id="IPR005863">
    <property type="entry name" value="UDP-N-AcMur_synth"/>
</dbReference>
<keyword evidence="16" id="KW-1185">Reference proteome</keyword>
<keyword evidence="1 10" id="KW-0963">Cytoplasm</keyword>
<sequence>MWTIGESAQAIGGQLLGDDLPFEGVTTDSRGDCRGQLFIALRGERFDGHDYLADAAANGAVGAMVERRVDGRLPQLLVDDTRLGLGQLAAAWRDRIDARLIAITGSNGKTTVKEMTAAILAQAGPTRATQGNLNNDIGMPLTLLAARDERYLILEMGANHHGEIGYLTDIARPDVALITNAGRAHLEGFGSVEGVAHAKGEIARGLPANGTFVVMADVPWTPLWEELAEGRPLLTFGTGPTAQVRADEQAITQIWDEKGFRTRFTASIDGAPLEIGLQLAGAHNVRNALAAIAGTTALGIDPVLIRSGLEQLVPVPRRLQPRRTSANARLIDDSYNANPDSLLAAVSVLTAIEAGDGGRHLLVLGDFGELGPDSAAVHREMGANARAEGIDALYAVGPLSRHAAEGFGDQGRHFANQDALIETLLAETSEQDLLLVKGSRASAMDRVADALCTHPSRMEGA</sequence>
<reference evidence="15" key="1">
    <citation type="submission" date="2017-08" db="EMBL/GenBank/DDBJ databases">
        <authorList>
            <person name="Imhoff J.F."/>
            <person name="Rahn T."/>
            <person name="Kuenzel S."/>
            <person name="Neulinger S.C."/>
        </authorList>
    </citation>
    <scope>NUCLEOTIDE SEQUENCE</scope>
    <source>
        <strain evidence="15">DSM 11080</strain>
    </source>
</reference>
<dbReference type="InterPro" id="IPR013221">
    <property type="entry name" value="Mur_ligase_cen"/>
</dbReference>
<keyword evidence="8 10" id="KW-0131">Cell cycle</keyword>
<dbReference type="GO" id="GO:0005737">
    <property type="term" value="C:cytoplasm"/>
    <property type="evidence" value="ECO:0007669"/>
    <property type="project" value="UniProtKB-SubCell"/>
</dbReference>
<evidence type="ECO:0000256" key="2">
    <source>
        <dbReference type="ARBA" id="ARBA00022598"/>
    </source>
</evidence>
<dbReference type="GO" id="GO:0009252">
    <property type="term" value="P:peptidoglycan biosynthetic process"/>
    <property type="evidence" value="ECO:0007669"/>
    <property type="project" value="UniProtKB-UniRule"/>
</dbReference>
<dbReference type="Gene3D" id="3.40.1190.10">
    <property type="entry name" value="Mur-like, catalytic domain"/>
    <property type="match status" value="1"/>
</dbReference>
<evidence type="ECO:0000259" key="13">
    <source>
        <dbReference type="Pfam" id="PF02875"/>
    </source>
</evidence>
<evidence type="ECO:0000313" key="16">
    <source>
        <dbReference type="Proteomes" id="UP001296776"/>
    </source>
</evidence>
<dbReference type="HAMAP" id="MF_02019">
    <property type="entry name" value="MurF"/>
    <property type="match status" value="1"/>
</dbReference>
<comment type="pathway">
    <text evidence="10 11">Cell wall biogenesis; peptidoglycan biosynthesis.</text>
</comment>
<dbReference type="InterPro" id="IPR036565">
    <property type="entry name" value="Mur-like_cat_sf"/>
</dbReference>
<dbReference type="EMBL" id="NRSJ01000028">
    <property type="protein sequence ID" value="MBK1705784.1"/>
    <property type="molecule type" value="Genomic_DNA"/>
</dbReference>
<dbReference type="PANTHER" id="PTHR43024">
    <property type="entry name" value="UDP-N-ACETYLMURAMOYL-TRIPEPTIDE--D-ALANYL-D-ALANINE LIGASE"/>
    <property type="match status" value="1"/>
</dbReference>
<evidence type="ECO:0000259" key="12">
    <source>
        <dbReference type="Pfam" id="PF01225"/>
    </source>
</evidence>
<dbReference type="Pfam" id="PF01225">
    <property type="entry name" value="Mur_ligase"/>
    <property type="match status" value="1"/>
</dbReference>
<keyword evidence="9 10" id="KW-0961">Cell wall biogenesis/degradation</keyword>
<dbReference type="SUPFAM" id="SSF63418">
    <property type="entry name" value="MurE/MurF N-terminal domain"/>
    <property type="match status" value="1"/>
</dbReference>
<comment type="catalytic activity">
    <reaction evidence="10 11">
        <text>D-alanyl-D-alanine + UDP-N-acetyl-alpha-D-muramoyl-L-alanyl-gamma-D-glutamyl-meso-2,6-diaminopimelate + ATP = UDP-N-acetyl-alpha-D-muramoyl-L-alanyl-gamma-D-glutamyl-meso-2,6-diaminopimeloyl-D-alanyl-D-alanine + ADP + phosphate + H(+)</text>
        <dbReference type="Rhea" id="RHEA:28374"/>
        <dbReference type="ChEBI" id="CHEBI:15378"/>
        <dbReference type="ChEBI" id="CHEBI:30616"/>
        <dbReference type="ChEBI" id="CHEBI:43474"/>
        <dbReference type="ChEBI" id="CHEBI:57822"/>
        <dbReference type="ChEBI" id="CHEBI:61386"/>
        <dbReference type="ChEBI" id="CHEBI:83905"/>
        <dbReference type="ChEBI" id="CHEBI:456216"/>
        <dbReference type="EC" id="6.3.2.10"/>
    </reaction>
</comment>
<evidence type="ECO:0000256" key="6">
    <source>
        <dbReference type="ARBA" id="ARBA00022960"/>
    </source>
</evidence>
<proteinExistence type="inferred from homology"/>
<dbReference type="EC" id="6.3.2.10" evidence="10 11"/>
<name>A0AAJ0XAG1_9GAMM</name>
<reference evidence="15" key="2">
    <citation type="journal article" date="2020" name="Microorganisms">
        <title>Osmotic Adaptation and Compatible Solute Biosynthesis of Phototrophic Bacteria as Revealed from Genome Analyses.</title>
        <authorList>
            <person name="Imhoff J.F."/>
            <person name="Rahn T."/>
            <person name="Kunzel S."/>
            <person name="Keller A."/>
            <person name="Neulinger S.C."/>
        </authorList>
    </citation>
    <scope>NUCLEOTIDE SEQUENCE</scope>
    <source>
        <strain evidence="15">DSM 11080</strain>
    </source>
</reference>
<protein>
    <recommendedName>
        <fullName evidence="10 11">UDP-N-acetylmuramoyl-tripeptide--D-alanyl-D-alanine ligase</fullName>
        <ecNumber evidence="10 11">6.3.2.10</ecNumber>
    </recommendedName>
    <alternativeName>
        <fullName evidence="10">D-alanyl-D-alanine-adding enzyme</fullName>
    </alternativeName>
</protein>
<feature type="domain" description="Mur ligase central" evidence="14">
    <location>
        <begin position="103"/>
        <end position="293"/>
    </location>
</feature>
<dbReference type="AlphaFoldDB" id="A0AAJ0XAG1"/>
<accession>A0AAJ0XAG1</accession>
<dbReference type="Gene3D" id="3.40.1390.10">
    <property type="entry name" value="MurE/MurF, N-terminal domain"/>
    <property type="match status" value="1"/>
</dbReference>
<dbReference type="NCBIfam" id="TIGR01143">
    <property type="entry name" value="murF"/>
    <property type="match status" value="1"/>
</dbReference>
<dbReference type="GO" id="GO:0071555">
    <property type="term" value="P:cell wall organization"/>
    <property type="evidence" value="ECO:0007669"/>
    <property type="project" value="UniProtKB-KW"/>
</dbReference>
<evidence type="ECO:0000256" key="8">
    <source>
        <dbReference type="ARBA" id="ARBA00023306"/>
    </source>
</evidence>
<evidence type="ECO:0000259" key="14">
    <source>
        <dbReference type="Pfam" id="PF08245"/>
    </source>
</evidence>
<dbReference type="InterPro" id="IPR035911">
    <property type="entry name" value="MurE/MurF_N"/>
</dbReference>
<feature type="domain" description="Mur ligase C-terminal" evidence="13">
    <location>
        <begin position="317"/>
        <end position="440"/>
    </location>
</feature>
<comment type="subcellular location">
    <subcellularLocation>
        <location evidence="10 11">Cytoplasm</location>
    </subcellularLocation>
</comment>
<feature type="binding site" evidence="10">
    <location>
        <begin position="105"/>
        <end position="111"/>
    </location>
    <ligand>
        <name>ATP</name>
        <dbReference type="ChEBI" id="CHEBI:30616"/>
    </ligand>
</feature>
<evidence type="ECO:0000313" key="15">
    <source>
        <dbReference type="EMBL" id="MBK1705784.1"/>
    </source>
</evidence>
<dbReference type="GO" id="GO:0008360">
    <property type="term" value="P:regulation of cell shape"/>
    <property type="evidence" value="ECO:0007669"/>
    <property type="project" value="UniProtKB-KW"/>
</dbReference>
<evidence type="ECO:0000256" key="9">
    <source>
        <dbReference type="ARBA" id="ARBA00023316"/>
    </source>
</evidence>
<evidence type="ECO:0000256" key="3">
    <source>
        <dbReference type="ARBA" id="ARBA00022618"/>
    </source>
</evidence>
<gene>
    <name evidence="10" type="primary">murF</name>
    <name evidence="15" type="ORF">CKO40_14785</name>
</gene>
<evidence type="ECO:0000256" key="11">
    <source>
        <dbReference type="RuleBase" id="RU004136"/>
    </source>
</evidence>
<dbReference type="Pfam" id="PF08245">
    <property type="entry name" value="Mur_ligase_M"/>
    <property type="match status" value="1"/>
</dbReference>
<evidence type="ECO:0000256" key="4">
    <source>
        <dbReference type="ARBA" id="ARBA00022741"/>
    </source>
</evidence>
<keyword evidence="4 10" id="KW-0547">Nucleotide-binding</keyword>
<evidence type="ECO:0000256" key="10">
    <source>
        <dbReference type="HAMAP-Rule" id="MF_02019"/>
    </source>
</evidence>
<dbReference type="InterPro" id="IPR000713">
    <property type="entry name" value="Mur_ligase_N"/>
</dbReference>
<dbReference type="InterPro" id="IPR036615">
    <property type="entry name" value="Mur_ligase_C_dom_sf"/>
</dbReference>
<dbReference type="InterPro" id="IPR004101">
    <property type="entry name" value="Mur_ligase_C"/>
</dbReference>
<keyword evidence="2 10" id="KW-0436">Ligase</keyword>
<comment type="similarity">
    <text evidence="10">Belongs to the MurCDEF family. MurF subfamily.</text>
</comment>
<dbReference type="GO" id="GO:0051301">
    <property type="term" value="P:cell division"/>
    <property type="evidence" value="ECO:0007669"/>
    <property type="project" value="UniProtKB-KW"/>
</dbReference>
<dbReference type="SUPFAM" id="SSF53623">
    <property type="entry name" value="MurD-like peptide ligases, catalytic domain"/>
    <property type="match status" value="1"/>
</dbReference>
<organism evidence="15 16">
    <name type="scientific">Halochromatium glycolicum</name>
    <dbReference type="NCBI Taxonomy" id="85075"/>
    <lineage>
        <taxon>Bacteria</taxon>
        <taxon>Pseudomonadati</taxon>
        <taxon>Pseudomonadota</taxon>
        <taxon>Gammaproteobacteria</taxon>
        <taxon>Chromatiales</taxon>
        <taxon>Chromatiaceae</taxon>
        <taxon>Halochromatium</taxon>
    </lineage>
</organism>
<dbReference type="InterPro" id="IPR051046">
    <property type="entry name" value="MurCDEF_CellWall_CoF430Synth"/>
</dbReference>
<keyword evidence="7 10" id="KW-0573">Peptidoglycan synthesis</keyword>